<feature type="region of interest" description="Disordered" evidence="1">
    <location>
        <begin position="1"/>
        <end position="26"/>
    </location>
</feature>
<feature type="compositionally biased region" description="Polar residues" evidence="1">
    <location>
        <begin position="131"/>
        <end position="140"/>
    </location>
</feature>
<evidence type="ECO:0000313" key="3">
    <source>
        <dbReference type="Proteomes" id="UP000189911"/>
    </source>
</evidence>
<accession>A0A1G4KNZ7</accession>
<dbReference type="OrthoDB" id="4065577at2759"/>
<feature type="compositionally biased region" description="Polar residues" evidence="1">
    <location>
        <begin position="92"/>
        <end position="104"/>
    </location>
</feature>
<proteinExistence type="predicted"/>
<protein>
    <submittedName>
        <fullName evidence="2">LANO_0H23838g1_1</fullName>
    </submittedName>
</protein>
<feature type="compositionally biased region" description="Polar residues" evidence="1">
    <location>
        <begin position="67"/>
        <end position="76"/>
    </location>
</feature>
<dbReference type="EMBL" id="LT598447">
    <property type="protein sequence ID" value="SCV06179.1"/>
    <property type="molecule type" value="Genomic_DNA"/>
</dbReference>
<gene>
    <name evidence="2" type="ORF">LANO_0H23838G</name>
</gene>
<dbReference type="AlphaFoldDB" id="A0A1G4KNZ7"/>
<dbReference type="Proteomes" id="UP000189911">
    <property type="component" value="Chromosome H"/>
</dbReference>
<evidence type="ECO:0000256" key="1">
    <source>
        <dbReference type="SAM" id="MobiDB-lite"/>
    </source>
</evidence>
<feature type="region of interest" description="Disordered" evidence="1">
    <location>
        <begin position="43"/>
        <end position="145"/>
    </location>
</feature>
<organism evidence="2 3">
    <name type="scientific">Lachancea nothofagi CBS 11611</name>
    <dbReference type="NCBI Taxonomy" id="1266666"/>
    <lineage>
        <taxon>Eukaryota</taxon>
        <taxon>Fungi</taxon>
        <taxon>Dikarya</taxon>
        <taxon>Ascomycota</taxon>
        <taxon>Saccharomycotina</taxon>
        <taxon>Saccharomycetes</taxon>
        <taxon>Saccharomycetales</taxon>
        <taxon>Saccharomycetaceae</taxon>
        <taxon>Lachancea</taxon>
    </lineage>
</organism>
<reference evidence="3" key="1">
    <citation type="submission" date="2016-03" db="EMBL/GenBank/DDBJ databases">
        <authorList>
            <person name="Devillers Hugo."/>
        </authorList>
    </citation>
    <scope>NUCLEOTIDE SEQUENCE [LARGE SCALE GENOMIC DNA]</scope>
</reference>
<sequence length="455" mass="49541">MTETQERRKRGRPPLLKEYADPMKSPMAFSSLQMQKVTAATFTKPLMKVSVLGNKAAPSPKKRRKNSTASDSSSPGSVKKNRYRGVILATPVKQQRFQQGSSPLTPGDNVFSSEPRRHPIRSSPLEPECQISDTPPSLSPNGRKAHSLDQTKFNFSLCVGNDGKARIDGSPAVLTKHSHSAGSSAGQKSPLTGFDKSIVLGLLKKMKSNRKELSPSRKTSVIRPSEVFTNFQPSSPKQTSNSQPTLPWTPNCTAVFQLRTGFTPNNAIDEVLGPNSKHPESLSHKSFASRSDSAVFKFSSGDPLLMNDDPNTEFFVSHQPTNPSAEFFFQQLLSSPRKPLTYANAPPSLLTGGTSKFLSKQDTHNRAIANSHVNEAQKVPRGKYNIPTTPIAEGNFESSMSIQCTPLIQQTMTGSLNKLLVDSFGQGVTLDTSPPKPLEQDDARLALRKLIGGSN</sequence>
<name>A0A1G4KNZ7_9SACH</name>
<evidence type="ECO:0000313" key="2">
    <source>
        <dbReference type="EMBL" id="SCV06179.1"/>
    </source>
</evidence>
<keyword evidence="3" id="KW-1185">Reference proteome</keyword>